<reference evidence="11" key="1">
    <citation type="journal article" date="2019" name="Int. J. Syst. Evol. Microbiol.">
        <title>The Global Catalogue of Microorganisms (GCM) 10K type strain sequencing project: providing services to taxonomists for standard genome sequencing and annotation.</title>
        <authorList>
            <consortium name="The Broad Institute Genomics Platform"/>
            <consortium name="The Broad Institute Genome Sequencing Center for Infectious Disease"/>
            <person name="Wu L."/>
            <person name="Ma J."/>
        </authorList>
    </citation>
    <scope>NUCLEOTIDE SEQUENCE [LARGE SCALE GENOMIC DNA]</scope>
    <source>
        <strain evidence="11">JCM 17759</strain>
    </source>
</reference>
<dbReference type="EMBL" id="BAABGA010000090">
    <property type="protein sequence ID" value="GAA4467581.1"/>
    <property type="molecule type" value="Genomic_DNA"/>
</dbReference>
<evidence type="ECO:0000256" key="3">
    <source>
        <dbReference type="ARBA" id="ARBA00022692"/>
    </source>
</evidence>
<evidence type="ECO:0000256" key="4">
    <source>
        <dbReference type="ARBA" id="ARBA00022989"/>
    </source>
</evidence>
<dbReference type="PANTHER" id="PTHR30625:SF17">
    <property type="entry name" value="TOLQ-RELATED"/>
    <property type="match status" value="1"/>
</dbReference>
<keyword evidence="6" id="KW-0653">Protein transport</keyword>
<dbReference type="Proteomes" id="UP001500840">
    <property type="component" value="Unassembled WGS sequence"/>
</dbReference>
<keyword evidence="4 8" id="KW-1133">Transmembrane helix</keyword>
<sequence length="269" mass="28556">MDESTSFAQSFFNIALQTPTNLIAQSDTPETAGLFDIILSGGIIGLMILLVLFALSIAAAYLVFDQTMTLRKTEILPDGVSDTVRQALLNARPAEADTACRREPSVLSVVLLSGLSELEFGWHEVEKSVEDSLAEQSARLMRRIEYLSVIGNIAPMVGLLGTVTGMIFAFQQVATTRGAAGAGDLAEGIYQALVTTVGGLVVAIPSLAAYAICRNRVDSLIAQVAYQAQHALTPIKRRPTARTRPANPNPAASPAPRPQGGNPPMPPKT</sequence>
<dbReference type="InterPro" id="IPR002898">
    <property type="entry name" value="MotA_ExbB_proton_chnl"/>
</dbReference>
<evidence type="ECO:0000256" key="8">
    <source>
        <dbReference type="SAM" id="Phobius"/>
    </source>
</evidence>
<comment type="caution">
    <text evidence="10">The sequence shown here is derived from an EMBL/GenBank/DDBJ whole genome shotgun (WGS) entry which is preliminary data.</text>
</comment>
<keyword evidence="2" id="KW-1003">Cell membrane</keyword>
<dbReference type="Pfam" id="PF01618">
    <property type="entry name" value="MotA_ExbB"/>
    <property type="match status" value="1"/>
</dbReference>
<organism evidence="10 11">
    <name type="scientific">Novipirellula rosea</name>
    <dbReference type="NCBI Taxonomy" id="1031540"/>
    <lineage>
        <taxon>Bacteria</taxon>
        <taxon>Pseudomonadati</taxon>
        <taxon>Planctomycetota</taxon>
        <taxon>Planctomycetia</taxon>
        <taxon>Pirellulales</taxon>
        <taxon>Pirellulaceae</taxon>
        <taxon>Novipirellula</taxon>
    </lineage>
</organism>
<protein>
    <recommendedName>
        <fullName evidence="9">MotA/TolQ/ExbB proton channel domain-containing protein</fullName>
    </recommendedName>
</protein>
<feature type="transmembrane region" description="Helical" evidence="8">
    <location>
        <begin position="146"/>
        <end position="169"/>
    </location>
</feature>
<evidence type="ECO:0000256" key="7">
    <source>
        <dbReference type="SAM" id="MobiDB-lite"/>
    </source>
</evidence>
<dbReference type="InterPro" id="IPR050790">
    <property type="entry name" value="ExbB/TolQ_transport"/>
</dbReference>
<proteinExistence type="inferred from homology"/>
<gene>
    <name evidence="10" type="ORF">GCM10023156_57640</name>
</gene>
<keyword evidence="11" id="KW-1185">Reference proteome</keyword>
<feature type="transmembrane region" description="Helical" evidence="8">
    <location>
        <begin position="189"/>
        <end position="213"/>
    </location>
</feature>
<feature type="domain" description="MotA/TolQ/ExbB proton channel" evidence="9">
    <location>
        <begin position="122"/>
        <end position="223"/>
    </location>
</feature>
<dbReference type="RefSeq" id="WP_339940390.1">
    <property type="nucleotide sequence ID" value="NZ_BAABGA010000090.1"/>
</dbReference>
<keyword evidence="6" id="KW-0813">Transport</keyword>
<keyword evidence="5 8" id="KW-0472">Membrane</keyword>
<comment type="subcellular location">
    <subcellularLocation>
        <location evidence="1">Cell membrane</location>
        <topology evidence="1">Multi-pass membrane protein</topology>
    </subcellularLocation>
    <subcellularLocation>
        <location evidence="6">Membrane</location>
        <topology evidence="6">Multi-pass membrane protein</topology>
    </subcellularLocation>
</comment>
<accession>A0ABP8NM10</accession>
<evidence type="ECO:0000256" key="5">
    <source>
        <dbReference type="ARBA" id="ARBA00023136"/>
    </source>
</evidence>
<comment type="similarity">
    <text evidence="6">Belongs to the exbB/tolQ family.</text>
</comment>
<evidence type="ECO:0000313" key="11">
    <source>
        <dbReference type="Proteomes" id="UP001500840"/>
    </source>
</evidence>
<dbReference type="PANTHER" id="PTHR30625">
    <property type="entry name" value="PROTEIN TOLQ"/>
    <property type="match status" value="1"/>
</dbReference>
<feature type="transmembrane region" description="Helical" evidence="8">
    <location>
        <begin position="37"/>
        <end position="64"/>
    </location>
</feature>
<keyword evidence="3 8" id="KW-0812">Transmembrane</keyword>
<feature type="compositionally biased region" description="Pro residues" evidence="7">
    <location>
        <begin position="247"/>
        <end position="269"/>
    </location>
</feature>
<evidence type="ECO:0000313" key="10">
    <source>
        <dbReference type="EMBL" id="GAA4467581.1"/>
    </source>
</evidence>
<name>A0ABP8NM10_9BACT</name>
<evidence type="ECO:0000256" key="1">
    <source>
        <dbReference type="ARBA" id="ARBA00004651"/>
    </source>
</evidence>
<evidence type="ECO:0000256" key="2">
    <source>
        <dbReference type="ARBA" id="ARBA00022475"/>
    </source>
</evidence>
<evidence type="ECO:0000256" key="6">
    <source>
        <dbReference type="RuleBase" id="RU004057"/>
    </source>
</evidence>
<evidence type="ECO:0000259" key="9">
    <source>
        <dbReference type="Pfam" id="PF01618"/>
    </source>
</evidence>
<feature type="region of interest" description="Disordered" evidence="7">
    <location>
        <begin position="235"/>
        <end position="269"/>
    </location>
</feature>